<sequence length="229" mass="24456">MRVRTLGTLATSTVVIAVLLAPGAQAAGPAGNPHGAVGDVLVMPVQDVLKALPVAPESRAGYERTKFKHWVDSDKDGCNTRAEVLLAEAFVPPEKGAKCKLYGGEWWSLYDNTYVGDPGKIDIDHMVPLAEAWNSGASGWTAGQREAYANDLSDDRSLIAVSAATNRAKADKDPTTWMPPSEAAHCAYLTDWVATKLRWGLTVDKDEANALAQIGVTCSNPPLKVTLAR</sequence>
<comment type="caution">
    <text evidence="3">The sequence shown here is derived from an EMBL/GenBank/DDBJ whole genome shotgun (WGS) entry which is preliminary data.</text>
</comment>
<evidence type="ECO:0000259" key="2">
    <source>
        <dbReference type="Pfam" id="PF07510"/>
    </source>
</evidence>
<organism evidence="3 4">
    <name type="scientific">Streptomyces finlayi</name>
    <dbReference type="NCBI Taxonomy" id="67296"/>
    <lineage>
        <taxon>Bacteria</taxon>
        <taxon>Bacillati</taxon>
        <taxon>Actinomycetota</taxon>
        <taxon>Actinomycetes</taxon>
        <taxon>Kitasatosporales</taxon>
        <taxon>Streptomycetaceae</taxon>
        <taxon>Streptomyces</taxon>
    </lineage>
</organism>
<name>A0A919CFJ5_9ACTN</name>
<dbReference type="Pfam" id="PF07510">
    <property type="entry name" value="GmrSD_C"/>
    <property type="match status" value="1"/>
</dbReference>
<reference evidence="3" key="2">
    <citation type="submission" date="2020-09" db="EMBL/GenBank/DDBJ databases">
        <authorList>
            <person name="Sun Q."/>
            <person name="Ohkuma M."/>
        </authorList>
    </citation>
    <scope>NUCLEOTIDE SEQUENCE</scope>
    <source>
        <strain evidence="3">JCM 4637</strain>
    </source>
</reference>
<dbReference type="PANTHER" id="PTHR24094:SF15">
    <property type="entry name" value="AMP-DEPENDENT SYNTHETASE_LIGASE DOMAIN-CONTAINING PROTEIN-RELATED"/>
    <property type="match status" value="1"/>
</dbReference>
<evidence type="ECO:0000256" key="1">
    <source>
        <dbReference type="SAM" id="SignalP"/>
    </source>
</evidence>
<protein>
    <recommendedName>
        <fullName evidence="2">GmrSD restriction endonucleases C-terminal domain-containing protein</fullName>
    </recommendedName>
</protein>
<dbReference type="Proteomes" id="UP000638353">
    <property type="component" value="Unassembled WGS sequence"/>
</dbReference>
<dbReference type="EMBL" id="BMVC01000029">
    <property type="protein sequence ID" value="GHD18353.1"/>
    <property type="molecule type" value="Genomic_DNA"/>
</dbReference>
<feature type="domain" description="GmrSD restriction endonucleases C-terminal" evidence="2">
    <location>
        <begin position="115"/>
        <end position="213"/>
    </location>
</feature>
<evidence type="ECO:0000313" key="4">
    <source>
        <dbReference type="Proteomes" id="UP000638353"/>
    </source>
</evidence>
<dbReference type="InterPro" id="IPR011089">
    <property type="entry name" value="GmrSD_C"/>
</dbReference>
<dbReference type="PANTHER" id="PTHR24094">
    <property type="entry name" value="SECRETED PROTEIN"/>
    <property type="match status" value="1"/>
</dbReference>
<dbReference type="RefSeq" id="WP_189828329.1">
    <property type="nucleotide sequence ID" value="NZ_BMVC01000029.1"/>
</dbReference>
<accession>A0A919CFJ5</accession>
<dbReference type="AlphaFoldDB" id="A0A919CFJ5"/>
<gene>
    <name evidence="3" type="ORF">GCM10010334_81190</name>
</gene>
<reference evidence="3" key="1">
    <citation type="journal article" date="2014" name="Int. J. Syst. Evol. Microbiol.">
        <title>Complete genome sequence of Corynebacterium casei LMG S-19264T (=DSM 44701T), isolated from a smear-ripened cheese.</title>
        <authorList>
            <consortium name="US DOE Joint Genome Institute (JGI-PGF)"/>
            <person name="Walter F."/>
            <person name="Albersmeier A."/>
            <person name="Kalinowski J."/>
            <person name="Ruckert C."/>
        </authorList>
    </citation>
    <scope>NUCLEOTIDE SEQUENCE</scope>
    <source>
        <strain evidence="3">JCM 4637</strain>
    </source>
</reference>
<feature type="signal peptide" evidence="1">
    <location>
        <begin position="1"/>
        <end position="26"/>
    </location>
</feature>
<keyword evidence="1" id="KW-0732">Signal</keyword>
<evidence type="ECO:0000313" key="3">
    <source>
        <dbReference type="EMBL" id="GHD18353.1"/>
    </source>
</evidence>
<proteinExistence type="predicted"/>
<feature type="chain" id="PRO_5037641419" description="GmrSD restriction endonucleases C-terminal domain-containing protein" evidence="1">
    <location>
        <begin position="27"/>
        <end position="229"/>
    </location>
</feature>